<evidence type="ECO:0000259" key="7">
    <source>
        <dbReference type="Pfam" id="PF04182"/>
    </source>
</evidence>
<feature type="region of interest" description="Disordered" evidence="6">
    <location>
        <begin position="306"/>
        <end position="329"/>
    </location>
</feature>
<reference evidence="9 10" key="1">
    <citation type="journal article" date="2016" name="Proc. Natl. Acad. Sci. U.S.A.">
        <title>Comparative genomics of biotechnologically important yeasts.</title>
        <authorList>
            <person name="Riley R."/>
            <person name="Haridas S."/>
            <person name="Wolfe K.H."/>
            <person name="Lopes M.R."/>
            <person name="Hittinger C.T."/>
            <person name="Goeker M."/>
            <person name="Salamov A.A."/>
            <person name="Wisecaver J.H."/>
            <person name="Long T.M."/>
            <person name="Calvey C.H."/>
            <person name="Aerts A.L."/>
            <person name="Barry K.W."/>
            <person name="Choi C."/>
            <person name="Clum A."/>
            <person name="Coughlan A.Y."/>
            <person name="Deshpande S."/>
            <person name="Douglass A.P."/>
            <person name="Hanson S.J."/>
            <person name="Klenk H.-P."/>
            <person name="LaButti K.M."/>
            <person name="Lapidus A."/>
            <person name="Lindquist E.A."/>
            <person name="Lipzen A.M."/>
            <person name="Meier-Kolthoff J.P."/>
            <person name="Ohm R.A."/>
            <person name="Otillar R.P."/>
            <person name="Pangilinan J.L."/>
            <person name="Peng Y."/>
            <person name="Rokas A."/>
            <person name="Rosa C.A."/>
            <person name="Scheuner C."/>
            <person name="Sibirny A.A."/>
            <person name="Slot J.C."/>
            <person name="Stielow J.B."/>
            <person name="Sun H."/>
            <person name="Kurtzman C.P."/>
            <person name="Blackwell M."/>
            <person name="Grigoriev I.V."/>
            <person name="Jeffries T.W."/>
        </authorList>
    </citation>
    <scope>NUCLEOTIDE SEQUENCE [LARGE SCALE GENOMIC DNA]</scope>
    <source>
        <strain evidence="9 10">NRRL Y-2026</strain>
    </source>
</reference>
<dbReference type="GO" id="GO:0000127">
    <property type="term" value="C:transcription factor TFIIIC complex"/>
    <property type="evidence" value="ECO:0007669"/>
    <property type="project" value="InterPro"/>
</dbReference>
<dbReference type="Proteomes" id="UP000094455">
    <property type="component" value="Unassembled WGS sequence"/>
</dbReference>
<feature type="compositionally biased region" description="Basic and acidic residues" evidence="6">
    <location>
        <begin position="306"/>
        <end position="318"/>
    </location>
</feature>
<keyword evidence="3" id="KW-0238">DNA-binding</keyword>
<dbReference type="Pfam" id="PF04182">
    <property type="entry name" value="B-block_TFIIIC"/>
    <property type="match status" value="1"/>
</dbReference>
<keyword evidence="10" id="KW-1185">Reference proteome</keyword>
<evidence type="ECO:0000256" key="1">
    <source>
        <dbReference type="ARBA" id="ARBA00004123"/>
    </source>
</evidence>
<dbReference type="InterPro" id="IPR044210">
    <property type="entry name" value="Tfc3-like"/>
</dbReference>
<dbReference type="InterPro" id="IPR046488">
    <property type="entry name" value="Sfc3/Tfc3_C"/>
</dbReference>
<feature type="compositionally biased region" description="Basic and acidic residues" evidence="6">
    <location>
        <begin position="77"/>
        <end position="87"/>
    </location>
</feature>
<feature type="domain" description="Transcription factor tau subunit sfc3/Tfc3 C-terminal" evidence="8">
    <location>
        <begin position="824"/>
        <end position="1217"/>
    </location>
</feature>
<evidence type="ECO:0000259" key="8">
    <source>
        <dbReference type="Pfam" id="PF20222"/>
    </source>
</evidence>
<evidence type="ECO:0000256" key="4">
    <source>
        <dbReference type="ARBA" id="ARBA00023163"/>
    </source>
</evidence>
<dbReference type="STRING" id="763406.A0A1E3NL81"/>
<comment type="subcellular location">
    <subcellularLocation>
        <location evidence="1">Nucleus</location>
    </subcellularLocation>
</comment>
<feature type="region of interest" description="Disordered" evidence="6">
    <location>
        <begin position="733"/>
        <end position="795"/>
    </location>
</feature>
<dbReference type="Pfam" id="PF20222">
    <property type="entry name" value="DUF6581"/>
    <property type="match status" value="1"/>
</dbReference>
<evidence type="ECO:0000313" key="10">
    <source>
        <dbReference type="Proteomes" id="UP000094455"/>
    </source>
</evidence>
<gene>
    <name evidence="9" type="ORF">PICMEDRAFT_72910</name>
</gene>
<evidence type="ECO:0000256" key="2">
    <source>
        <dbReference type="ARBA" id="ARBA00022553"/>
    </source>
</evidence>
<feature type="compositionally biased region" description="Acidic residues" evidence="6">
    <location>
        <begin position="756"/>
        <end position="766"/>
    </location>
</feature>
<dbReference type="AlphaFoldDB" id="A0A1E3NL81"/>
<dbReference type="GO" id="GO:0003677">
    <property type="term" value="F:DNA binding"/>
    <property type="evidence" value="ECO:0007669"/>
    <property type="project" value="UniProtKB-KW"/>
</dbReference>
<keyword evidence="4" id="KW-0804">Transcription</keyword>
<dbReference type="InterPro" id="IPR007309">
    <property type="entry name" value="TFIIIC_Bblock-bd"/>
</dbReference>
<feature type="compositionally biased region" description="Polar residues" evidence="6">
    <location>
        <begin position="550"/>
        <end position="559"/>
    </location>
</feature>
<keyword evidence="2" id="KW-0597">Phosphoprotein</keyword>
<proteinExistence type="predicted"/>
<organism evidence="9 10">
    <name type="scientific">Pichia membranifaciens NRRL Y-2026</name>
    <dbReference type="NCBI Taxonomy" id="763406"/>
    <lineage>
        <taxon>Eukaryota</taxon>
        <taxon>Fungi</taxon>
        <taxon>Dikarya</taxon>
        <taxon>Ascomycota</taxon>
        <taxon>Saccharomycotina</taxon>
        <taxon>Pichiomycetes</taxon>
        <taxon>Pichiales</taxon>
        <taxon>Pichiaceae</taxon>
        <taxon>Pichia</taxon>
    </lineage>
</organism>
<dbReference type="PANTHER" id="PTHR15180:SF1">
    <property type="entry name" value="GENERAL TRANSCRIPTION FACTOR 3C POLYPEPTIDE 1"/>
    <property type="match status" value="1"/>
</dbReference>
<dbReference type="GeneID" id="30181015"/>
<sequence length="1260" mass="143589">MVDTPDTIVKKVLTELATNDFEGINAKEFWASVESACGKLDEFTKTVVWNWLIEKPDFEVWRKVEDGQDEGSGSGGKKSEKPSMTLEEKDQLPDYETFFDDVNINDYMIKVSEDFQSLYLTGVQQKDNILGKMPYDLLRIIAKHKEAGINSLDLIQESGQDKRSLTTRLGVLEDNLLITKFSISVKKCITNHMIHFRFAVKDTKTEDVAPEYYDRYQAMSQIIDALKKEENKLRLTKDLFEEIKESQPILKLRWFNKILKFLVDNGFIEMIQVEYTSRQRYFPGVRYLKDLPPANKKTKLLEKIREQSLNEKSQRDENDIGGLDDSEETIDQPNFNRYFPLTSQIHSLVLKNPGIMNAKFDSELTGTYHTRQISNIVEGISTNIPNPANVNAIVGQIFQIGKTKFYRFTTQNVLNRRDPNYKYVAPIEGEIAPASQTSLFEESVKYGSSYTIDRRFKIISVPVSGQEGQTKYYFISKSYSGALGSKLAAQVPTRFALQGSYESQNGWIKVDTKTKKVVKDIPSYKKVVESGNKNIAKFNKGIKDLQSQLKNSSGANENGNNRDEKADDISVNGASDVAGPEESVFNDKTAPKDAEQPSMDYGPEFRRARLRELTDENRCICINSEFCAKISRLMKVGYLIDRRTLIRDAISLAAKKLVEAEKLENGKFVVKSIKNPPTEELINECIVDVIKTSTRKFSAQVQFQNLPVRNEGTLIRGWKFADKEMRLQNAMKSVKSSSAGGNRRKRVKIINNGVEEQSEEDDDDGTENGNGIKSEAVDTGRGSVSNAKEDDVLEPLMDDRKRKKFKVANKSQARVVKTFKKIRTSVKVTNDHVLILIKAIVITQSLSVGGNIDWPTVAKVLDDIYGVEMLRRQWPRHRKMLGQRNLMQAKKNWEAALLDAVSNGIVTAADLENYDIFKMLDVWKSQGADIFINKTENEILSNYEDNFKTQVFKPLKDESGQEVFRESTSMIEKEHVWTSRNFMYPVDQTEHLELMNECENPSALQIAKTKLKALFATKVEKFSSNKVRDLFADIPKELYSKALTELENQKAIAFLGEDSKIKFTLTDRLMLTLDCKLDDDFANDAHKMCDILDEIDTSHNGILLSTRCPSGCYAPLLTLLSGNHIVVTRVDQEMDSPNTYYTKSLDRGKLESDFLISHYKKERVMLAKRVPVPLGAPCSLLWVDLEGDFNEKLWHKCVYVLIWSIVFHPGTPFDTLCARIDPLLEPFEVKRILDWMVMRGNVVTGQFGGYWPTECWYDIK</sequence>
<dbReference type="GO" id="GO:0005634">
    <property type="term" value="C:nucleus"/>
    <property type="evidence" value="ECO:0007669"/>
    <property type="project" value="UniProtKB-SubCell"/>
</dbReference>
<feature type="domain" description="B-block binding subunit of TFIIIC" evidence="7">
    <location>
        <begin position="132"/>
        <end position="199"/>
    </location>
</feature>
<dbReference type="EMBL" id="KV454003">
    <property type="protein sequence ID" value="ODQ46880.1"/>
    <property type="molecule type" value="Genomic_DNA"/>
</dbReference>
<accession>A0A1E3NL81</accession>
<evidence type="ECO:0000256" key="3">
    <source>
        <dbReference type="ARBA" id="ARBA00023125"/>
    </source>
</evidence>
<dbReference type="OrthoDB" id="68020at2759"/>
<keyword evidence="5" id="KW-0539">Nucleus</keyword>
<name>A0A1E3NL81_9ASCO</name>
<feature type="region of interest" description="Disordered" evidence="6">
    <location>
        <begin position="550"/>
        <end position="603"/>
    </location>
</feature>
<dbReference type="RefSeq" id="XP_019017993.1">
    <property type="nucleotide sequence ID" value="XM_019164328.1"/>
</dbReference>
<protein>
    <submittedName>
        <fullName evidence="9">Uncharacterized protein</fullName>
    </submittedName>
</protein>
<dbReference type="PANTHER" id="PTHR15180">
    <property type="entry name" value="GENERAL TRANSCRIPTION FACTOR 3C POLYPEPTIDE 1"/>
    <property type="match status" value="1"/>
</dbReference>
<dbReference type="GO" id="GO:0042791">
    <property type="term" value="P:5S class rRNA transcription by RNA polymerase III"/>
    <property type="evidence" value="ECO:0007669"/>
    <property type="project" value="TreeGrafter"/>
</dbReference>
<evidence type="ECO:0000256" key="5">
    <source>
        <dbReference type="ARBA" id="ARBA00023242"/>
    </source>
</evidence>
<feature type="region of interest" description="Disordered" evidence="6">
    <location>
        <begin position="65"/>
        <end position="87"/>
    </location>
</feature>
<dbReference type="GO" id="GO:0006384">
    <property type="term" value="P:transcription initiation at RNA polymerase III promoter"/>
    <property type="evidence" value="ECO:0007669"/>
    <property type="project" value="InterPro"/>
</dbReference>
<evidence type="ECO:0000256" key="6">
    <source>
        <dbReference type="SAM" id="MobiDB-lite"/>
    </source>
</evidence>
<evidence type="ECO:0000313" key="9">
    <source>
        <dbReference type="EMBL" id="ODQ46880.1"/>
    </source>
</evidence>